<dbReference type="Pfam" id="PF04400">
    <property type="entry name" value="NqrM"/>
    <property type="match status" value="1"/>
</dbReference>
<dbReference type="RefSeq" id="WP_119530160.1">
    <property type="nucleotide sequence ID" value="NZ_JBHSSP010000027.1"/>
</dbReference>
<name>A0A3A1YP01_9GAMM</name>
<organism evidence="1 2">
    <name type="scientific">Psittacicella hinzii</name>
    <dbReference type="NCBI Taxonomy" id="2028575"/>
    <lineage>
        <taxon>Bacteria</taxon>
        <taxon>Pseudomonadati</taxon>
        <taxon>Pseudomonadota</taxon>
        <taxon>Gammaproteobacteria</taxon>
        <taxon>Pasteurellales</taxon>
        <taxon>Psittacicellaceae</taxon>
        <taxon>Psittacicella</taxon>
    </lineage>
</organism>
<dbReference type="PANTHER" id="PTHR40691">
    <property type="entry name" value="(NA+)-NQR MATURATION NQRM"/>
    <property type="match status" value="1"/>
</dbReference>
<sequence>MYITFILTFVILLLVVAGASIGVMFKRKPIQGSCGGLDALGIAKACSCKTPCSQAQERMAKEQLDQRKAQGTDKLPEVDANLQAAYVADRTGEGKFTRD</sequence>
<gene>
    <name evidence="1" type="ORF">CKF58_01170</name>
</gene>
<evidence type="ECO:0000313" key="1">
    <source>
        <dbReference type="EMBL" id="RIY40003.1"/>
    </source>
</evidence>
<evidence type="ECO:0000313" key="2">
    <source>
        <dbReference type="Proteomes" id="UP000265916"/>
    </source>
</evidence>
<dbReference type="OrthoDB" id="5296227at2"/>
<dbReference type="AlphaFoldDB" id="A0A3A1YP01"/>
<accession>A0A3A1YP01</accession>
<evidence type="ECO:0008006" key="3">
    <source>
        <dbReference type="Google" id="ProtNLM"/>
    </source>
</evidence>
<reference evidence="1 2" key="1">
    <citation type="submission" date="2017-08" db="EMBL/GenBank/DDBJ databases">
        <title>Reclassification of Bisgaard taxon 37 and 44.</title>
        <authorList>
            <person name="Christensen H."/>
        </authorList>
    </citation>
    <scope>NUCLEOTIDE SEQUENCE [LARGE SCALE GENOMIC DNA]</scope>
    <source>
        <strain evidence="1 2">111</strain>
    </source>
</reference>
<dbReference type="EMBL" id="NRJG01000020">
    <property type="protein sequence ID" value="RIY40003.1"/>
    <property type="molecule type" value="Genomic_DNA"/>
</dbReference>
<keyword evidence="2" id="KW-1185">Reference proteome</keyword>
<comment type="caution">
    <text evidence="1">The sequence shown here is derived from an EMBL/GenBank/DDBJ whole genome shotgun (WGS) entry which is preliminary data.</text>
</comment>
<dbReference type="PANTHER" id="PTHR40691:SF3">
    <property type="entry name" value="(NA+)-NQR MATURATION NQRM"/>
    <property type="match status" value="1"/>
</dbReference>
<dbReference type="Proteomes" id="UP000265916">
    <property type="component" value="Unassembled WGS sequence"/>
</dbReference>
<protein>
    <recommendedName>
        <fullName evidence="3">(Na+)-NQR maturation NqrM</fullName>
    </recommendedName>
</protein>
<dbReference type="InterPro" id="IPR007495">
    <property type="entry name" value="NqrM"/>
</dbReference>
<proteinExistence type="predicted"/>